<feature type="compositionally biased region" description="Basic and acidic residues" evidence="1">
    <location>
        <begin position="108"/>
        <end position="125"/>
    </location>
</feature>
<feature type="compositionally biased region" description="Gly residues" evidence="1">
    <location>
        <begin position="127"/>
        <end position="139"/>
    </location>
</feature>
<keyword evidence="3" id="KW-1185">Reference proteome</keyword>
<evidence type="ECO:0000256" key="1">
    <source>
        <dbReference type="SAM" id="MobiDB-lite"/>
    </source>
</evidence>
<protein>
    <submittedName>
        <fullName evidence="2">Uncharacterized protein</fullName>
    </submittedName>
</protein>
<accession>A0A2A6CWX9</accession>
<dbReference type="AlphaFoldDB" id="A0A2A6CWX9"/>
<feature type="region of interest" description="Disordered" evidence="1">
    <location>
        <begin position="1"/>
        <end position="43"/>
    </location>
</feature>
<feature type="region of interest" description="Disordered" evidence="1">
    <location>
        <begin position="93"/>
        <end position="150"/>
    </location>
</feature>
<feature type="compositionally biased region" description="Low complexity" evidence="1">
    <location>
        <begin position="15"/>
        <end position="28"/>
    </location>
</feature>
<dbReference type="Proteomes" id="UP000005239">
    <property type="component" value="Unassembled WGS sequence"/>
</dbReference>
<gene>
    <name evidence="2" type="primary">WBGene00202833</name>
</gene>
<reference evidence="2" key="2">
    <citation type="submission" date="2022-06" db="UniProtKB">
        <authorList>
            <consortium name="EnsemblMetazoa"/>
        </authorList>
    </citation>
    <scope>IDENTIFICATION</scope>
    <source>
        <strain evidence="2">PS312</strain>
    </source>
</reference>
<reference evidence="3" key="1">
    <citation type="journal article" date="2008" name="Nat. Genet.">
        <title>The Pristionchus pacificus genome provides a unique perspective on nematode lifestyle and parasitism.</title>
        <authorList>
            <person name="Dieterich C."/>
            <person name="Clifton S.W."/>
            <person name="Schuster L.N."/>
            <person name="Chinwalla A."/>
            <person name="Delehaunty K."/>
            <person name="Dinkelacker I."/>
            <person name="Fulton L."/>
            <person name="Fulton R."/>
            <person name="Godfrey J."/>
            <person name="Minx P."/>
            <person name="Mitreva M."/>
            <person name="Roeseler W."/>
            <person name="Tian H."/>
            <person name="Witte H."/>
            <person name="Yang S.P."/>
            <person name="Wilson R.K."/>
            <person name="Sommer R.J."/>
        </authorList>
    </citation>
    <scope>NUCLEOTIDE SEQUENCE [LARGE SCALE GENOMIC DNA]</scope>
    <source>
        <strain evidence="3">PS312</strain>
    </source>
</reference>
<sequence>MRKDNSTYRRSLRVNNDNNNNSNNNNNNESSPKPEEGAHRAKVHVAVRPCLDKAWQERIPLLGIDMSKKKNGVDDWEDVLLCELTRRHKEHCEYTKNEGNGASLASDDATHRKNCHREQQQERHQSGSGGGEVEGGNGGETTRELRERDE</sequence>
<evidence type="ECO:0000313" key="3">
    <source>
        <dbReference type="Proteomes" id="UP000005239"/>
    </source>
</evidence>
<accession>A0A8R1YLA9</accession>
<feature type="compositionally biased region" description="Basic and acidic residues" evidence="1">
    <location>
        <begin position="141"/>
        <end position="150"/>
    </location>
</feature>
<name>A0A2A6CWX9_PRIPA</name>
<evidence type="ECO:0000313" key="2">
    <source>
        <dbReference type="EnsemblMetazoa" id="PPA29965.1"/>
    </source>
</evidence>
<proteinExistence type="predicted"/>
<dbReference type="EnsemblMetazoa" id="PPA29965.1">
    <property type="protein sequence ID" value="PPA29965.1"/>
    <property type="gene ID" value="WBGene00202833"/>
</dbReference>
<organism evidence="2 3">
    <name type="scientific">Pristionchus pacificus</name>
    <name type="common">Parasitic nematode worm</name>
    <dbReference type="NCBI Taxonomy" id="54126"/>
    <lineage>
        <taxon>Eukaryota</taxon>
        <taxon>Metazoa</taxon>
        <taxon>Ecdysozoa</taxon>
        <taxon>Nematoda</taxon>
        <taxon>Chromadorea</taxon>
        <taxon>Rhabditida</taxon>
        <taxon>Rhabditina</taxon>
        <taxon>Diplogasteromorpha</taxon>
        <taxon>Diplogasteroidea</taxon>
        <taxon>Neodiplogasteridae</taxon>
        <taxon>Pristionchus</taxon>
    </lineage>
</organism>